<dbReference type="EMBL" id="CAQQ02089622">
    <property type="status" value="NOT_ANNOTATED_CDS"/>
    <property type="molecule type" value="Genomic_DNA"/>
</dbReference>
<name>T1GH62_MEGSC</name>
<reference evidence="3" key="1">
    <citation type="submission" date="2013-02" db="EMBL/GenBank/DDBJ databases">
        <authorList>
            <person name="Hughes D."/>
        </authorList>
    </citation>
    <scope>NUCLEOTIDE SEQUENCE</scope>
    <source>
        <strain>Durham</strain>
        <strain evidence="3">NC isolate 2 -- Noor lab</strain>
    </source>
</reference>
<organism evidence="2 3">
    <name type="scientific">Megaselia scalaris</name>
    <name type="common">Humpbacked fly</name>
    <name type="synonym">Phora scalaris</name>
    <dbReference type="NCBI Taxonomy" id="36166"/>
    <lineage>
        <taxon>Eukaryota</taxon>
        <taxon>Metazoa</taxon>
        <taxon>Ecdysozoa</taxon>
        <taxon>Arthropoda</taxon>
        <taxon>Hexapoda</taxon>
        <taxon>Insecta</taxon>
        <taxon>Pterygota</taxon>
        <taxon>Neoptera</taxon>
        <taxon>Endopterygota</taxon>
        <taxon>Diptera</taxon>
        <taxon>Brachycera</taxon>
        <taxon>Muscomorpha</taxon>
        <taxon>Platypezoidea</taxon>
        <taxon>Phoridae</taxon>
        <taxon>Megaseliini</taxon>
        <taxon>Megaselia</taxon>
    </lineage>
</organism>
<reference evidence="2" key="2">
    <citation type="submission" date="2015-06" db="UniProtKB">
        <authorList>
            <consortium name="EnsemblMetazoa"/>
        </authorList>
    </citation>
    <scope>IDENTIFICATION</scope>
</reference>
<dbReference type="HOGENOM" id="CLU_2388713_0_0_1"/>
<dbReference type="EMBL" id="CAQQ02089623">
    <property type="status" value="NOT_ANNOTATED_CDS"/>
    <property type="molecule type" value="Genomic_DNA"/>
</dbReference>
<evidence type="ECO:0000313" key="3">
    <source>
        <dbReference type="Proteomes" id="UP000015102"/>
    </source>
</evidence>
<feature type="region of interest" description="Disordered" evidence="1">
    <location>
        <begin position="1"/>
        <end position="94"/>
    </location>
</feature>
<keyword evidence="3" id="KW-1185">Reference proteome</keyword>
<dbReference type="EnsemblMetazoa" id="MESCA002748-RA">
    <property type="protein sequence ID" value="MESCA002748-PA"/>
    <property type="gene ID" value="MESCA002748"/>
</dbReference>
<dbReference type="EMBL" id="CAQQ02089620">
    <property type="status" value="NOT_ANNOTATED_CDS"/>
    <property type="molecule type" value="Genomic_DNA"/>
</dbReference>
<dbReference type="AlphaFoldDB" id="T1GH62"/>
<accession>T1GH62</accession>
<dbReference type="Proteomes" id="UP000015102">
    <property type="component" value="Unassembled WGS sequence"/>
</dbReference>
<evidence type="ECO:0000313" key="2">
    <source>
        <dbReference type="EnsemblMetazoa" id="MESCA002748-PA"/>
    </source>
</evidence>
<evidence type="ECO:0000256" key="1">
    <source>
        <dbReference type="SAM" id="MobiDB-lite"/>
    </source>
</evidence>
<feature type="compositionally biased region" description="Acidic residues" evidence="1">
    <location>
        <begin position="56"/>
        <end position="75"/>
    </location>
</feature>
<protein>
    <submittedName>
        <fullName evidence="2">Uncharacterized protein</fullName>
    </submittedName>
</protein>
<sequence>MRRATKKGSATPGGESLNMLGRSVKSPMNDEVSAEQTSSTEAEPEPEPEETKASQEEEEEDAPSEDVASEQDDEENKTLETIEIADLSLQCMHL</sequence>
<dbReference type="EMBL" id="CAQQ02089621">
    <property type="status" value="NOT_ANNOTATED_CDS"/>
    <property type="molecule type" value="Genomic_DNA"/>
</dbReference>
<proteinExistence type="predicted"/>